<dbReference type="AlphaFoldDB" id="A0A7Y9F220"/>
<dbReference type="InterPro" id="IPR050306">
    <property type="entry name" value="PfkB_Carbo_kinase"/>
</dbReference>
<feature type="domain" description="Carbohydrate kinase PfkB" evidence="6">
    <location>
        <begin position="19"/>
        <end position="299"/>
    </location>
</feature>
<evidence type="ECO:0000256" key="5">
    <source>
        <dbReference type="ARBA" id="ARBA00022840"/>
    </source>
</evidence>
<keyword evidence="3" id="KW-0547">Nucleotide-binding</keyword>
<dbReference type="RefSeq" id="WP_179615600.1">
    <property type="nucleotide sequence ID" value="NZ_CP059163.1"/>
</dbReference>
<dbReference type="InterPro" id="IPR002173">
    <property type="entry name" value="Carboh/pur_kinase_PfkB_CS"/>
</dbReference>
<protein>
    <submittedName>
        <fullName evidence="7">2-dehydro-3-deoxygluconokinase</fullName>
        <ecNumber evidence="7">2.7.1.45</ecNumber>
    </submittedName>
</protein>
<reference evidence="7 8" key="1">
    <citation type="submission" date="2020-07" db="EMBL/GenBank/DDBJ databases">
        <title>Sequencing the genomes of 1000 actinobacteria strains.</title>
        <authorList>
            <person name="Klenk H.-P."/>
        </authorList>
    </citation>
    <scope>NUCLEOTIDE SEQUENCE [LARGE SCALE GENOMIC DNA]</scope>
    <source>
        <strain evidence="7 8">DSM 18965</strain>
    </source>
</reference>
<organism evidence="7 8">
    <name type="scientific">Nocardioides marinisabuli</name>
    <dbReference type="NCBI Taxonomy" id="419476"/>
    <lineage>
        <taxon>Bacteria</taxon>
        <taxon>Bacillati</taxon>
        <taxon>Actinomycetota</taxon>
        <taxon>Actinomycetes</taxon>
        <taxon>Propionibacteriales</taxon>
        <taxon>Nocardioidaceae</taxon>
        <taxon>Nocardioides</taxon>
    </lineage>
</organism>
<comment type="caution">
    <text evidence="7">The sequence shown here is derived from an EMBL/GenBank/DDBJ whole genome shotgun (WGS) entry which is preliminary data.</text>
</comment>
<keyword evidence="4 7" id="KW-0418">Kinase</keyword>
<evidence type="ECO:0000313" key="8">
    <source>
        <dbReference type="Proteomes" id="UP000516957"/>
    </source>
</evidence>
<gene>
    <name evidence="7" type="ORF">BKA08_002149</name>
</gene>
<evidence type="ECO:0000256" key="3">
    <source>
        <dbReference type="ARBA" id="ARBA00022741"/>
    </source>
</evidence>
<comment type="similarity">
    <text evidence="1">Belongs to the carbohydrate kinase PfkB family.</text>
</comment>
<dbReference type="PROSITE" id="PS00584">
    <property type="entry name" value="PFKB_KINASES_2"/>
    <property type="match status" value="1"/>
</dbReference>
<evidence type="ECO:0000256" key="2">
    <source>
        <dbReference type="ARBA" id="ARBA00022679"/>
    </source>
</evidence>
<evidence type="ECO:0000313" key="7">
    <source>
        <dbReference type="EMBL" id="NYD57911.1"/>
    </source>
</evidence>
<dbReference type="Pfam" id="PF00294">
    <property type="entry name" value="PfkB"/>
    <property type="match status" value="1"/>
</dbReference>
<dbReference type="EC" id="2.7.1.45" evidence="7"/>
<dbReference type="InterPro" id="IPR029056">
    <property type="entry name" value="Ribokinase-like"/>
</dbReference>
<keyword evidence="2 7" id="KW-0808">Transferase</keyword>
<dbReference type="InterPro" id="IPR011611">
    <property type="entry name" value="PfkB_dom"/>
</dbReference>
<dbReference type="SUPFAM" id="SSF53613">
    <property type="entry name" value="Ribokinase-like"/>
    <property type="match status" value="1"/>
</dbReference>
<evidence type="ECO:0000256" key="1">
    <source>
        <dbReference type="ARBA" id="ARBA00010688"/>
    </source>
</evidence>
<keyword evidence="5" id="KW-0067">ATP-binding</keyword>
<proteinExistence type="inferred from homology"/>
<dbReference type="PANTHER" id="PTHR43085:SF1">
    <property type="entry name" value="PSEUDOURIDINE KINASE-RELATED"/>
    <property type="match status" value="1"/>
</dbReference>
<dbReference type="EMBL" id="JACCBE010000001">
    <property type="protein sequence ID" value="NYD57911.1"/>
    <property type="molecule type" value="Genomic_DNA"/>
</dbReference>
<name>A0A7Y9F220_9ACTN</name>
<evidence type="ECO:0000256" key="4">
    <source>
        <dbReference type="ARBA" id="ARBA00022777"/>
    </source>
</evidence>
<dbReference type="PANTHER" id="PTHR43085">
    <property type="entry name" value="HEXOKINASE FAMILY MEMBER"/>
    <property type="match status" value="1"/>
</dbReference>
<evidence type="ECO:0000259" key="6">
    <source>
        <dbReference type="Pfam" id="PF00294"/>
    </source>
</evidence>
<sequence length="315" mass="32982">MTLGEPLICLTAADGRLPSTSHLVKSVVGAESNVAIGLARLGRSSALVSRVGQDPFGDEVVRTLRGEGVDTRWIVRDPDEVTGLMIKERRAPDDIHAYYYRRGSAAAGLTPADVDEQAVAGARRVHVTGITLALGQGPREATARMVQLAGESGVPVSFDPNFRLKLWSEQDAATMSVAFLPSVSDLLVGEDELLAMAQVGGAARGLPAALRWLESYDLCSVVVKRGAAGVVGVKDGVCLERPAYPVAAVVDTVGAGDAFNVGYLHATLGGADLGDALDSGRWVASRVVSHLGDYEGLPSASEYAAHLAEEEVAPR</sequence>
<dbReference type="Gene3D" id="3.40.1190.20">
    <property type="match status" value="1"/>
</dbReference>
<keyword evidence="8" id="KW-1185">Reference proteome</keyword>
<dbReference type="Proteomes" id="UP000516957">
    <property type="component" value="Unassembled WGS sequence"/>
</dbReference>
<dbReference type="GO" id="GO:0008673">
    <property type="term" value="F:2-dehydro-3-deoxygluconokinase activity"/>
    <property type="evidence" value="ECO:0007669"/>
    <property type="project" value="UniProtKB-EC"/>
</dbReference>
<accession>A0A7Y9F220</accession>
<dbReference type="CDD" id="cd01166">
    <property type="entry name" value="KdgK"/>
    <property type="match status" value="1"/>
</dbReference>
<dbReference type="GO" id="GO:0005524">
    <property type="term" value="F:ATP binding"/>
    <property type="evidence" value="ECO:0007669"/>
    <property type="project" value="UniProtKB-KW"/>
</dbReference>